<organism evidence="6 7">
    <name type="scientific">Anaerotignum lactatifermentans</name>
    <dbReference type="NCBI Taxonomy" id="160404"/>
    <lineage>
        <taxon>Bacteria</taxon>
        <taxon>Bacillati</taxon>
        <taxon>Bacillota</taxon>
        <taxon>Clostridia</taxon>
        <taxon>Lachnospirales</taxon>
        <taxon>Anaerotignaceae</taxon>
        <taxon>Anaerotignum</taxon>
    </lineage>
</organism>
<keyword evidence="3 5" id="KW-1133">Transmembrane helix</keyword>
<evidence type="ECO:0000313" key="7">
    <source>
        <dbReference type="Proteomes" id="UP000729290"/>
    </source>
</evidence>
<evidence type="ECO:0000256" key="1">
    <source>
        <dbReference type="ARBA" id="ARBA00022475"/>
    </source>
</evidence>
<accession>A0ABS2GBW2</accession>
<dbReference type="PANTHER" id="PTHR35529:SF2">
    <property type="entry name" value="SPORULATION PROTEIN YTAF-RELATED"/>
    <property type="match status" value="1"/>
</dbReference>
<evidence type="ECO:0000256" key="4">
    <source>
        <dbReference type="ARBA" id="ARBA00023136"/>
    </source>
</evidence>
<comment type="caution">
    <text evidence="6">The sequence shown here is derived from an EMBL/GenBank/DDBJ whole genome shotgun (WGS) entry which is preliminary data.</text>
</comment>
<name>A0ABS2GBW2_9FIRM</name>
<gene>
    <name evidence="6" type="ORF">H9X83_07970</name>
</gene>
<dbReference type="Pfam" id="PF02659">
    <property type="entry name" value="Mntp"/>
    <property type="match status" value="1"/>
</dbReference>
<reference evidence="6 7" key="1">
    <citation type="journal article" date="2021" name="Sci. Rep.">
        <title>The distribution of antibiotic resistance genes in chicken gut microbiota commensals.</title>
        <authorList>
            <person name="Juricova H."/>
            <person name="Matiasovicova J."/>
            <person name="Kubasova T."/>
            <person name="Cejkova D."/>
            <person name="Rychlik I."/>
        </authorList>
    </citation>
    <scope>NUCLEOTIDE SEQUENCE [LARGE SCALE GENOMIC DNA]</scope>
    <source>
        <strain evidence="6 7">An431b</strain>
    </source>
</reference>
<feature type="transmembrane region" description="Helical" evidence="5">
    <location>
        <begin position="61"/>
        <end position="80"/>
    </location>
</feature>
<proteinExistence type="predicted"/>
<keyword evidence="1" id="KW-1003">Cell membrane</keyword>
<keyword evidence="4 5" id="KW-0472">Membrane</keyword>
<keyword evidence="7" id="KW-1185">Reference proteome</keyword>
<sequence>MFSSLLLAFSLSADALGVGVSYGLRRIHFPKISLFLLGAESLAMMVMVLSLGGWLASFFPFAPLAKGAAAFLFFFGLWFIKNGLFQKKEPPSQTSLLQNPSACDKDLSSAIEPKEALLLGLVLSADSLGAGLTIALSGLSHWALPLFAACFQTLFLSLGSALGKKLILLPEPRENRYTLLSGIILAAMGCYRFFST</sequence>
<evidence type="ECO:0000256" key="3">
    <source>
        <dbReference type="ARBA" id="ARBA00022989"/>
    </source>
</evidence>
<feature type="transmembrane region" description="Helical" evidence="5">
    <location>
        <begin position="116"/>
        <end position="136"/>
    </location>
</feature>
<dbReference type="InterPro" id="IPR003810">
    <property type="entry name" value="Mntp/YtaF"/>
</dbReference>
<protein>
    <submittedName>
        <fullName evidence="6">Manganese efflux pump</fullName>
    </submittedName>
</protein>
<dbReference type="RefSeq" id="WP_205133694.1">
    <property type="nucleotide sequence ID" value="NZ_JACSNT010000008.1"/>
</dbReference>
<evidence type="ECO:0000313" key="6">
    <source>
        <dbReference type="EMBL" id="MBM6878097.1"/>
    </source>
</evidence>
<keyword evidence="2 5" id="KW-0812">Transmembrane</keyword>
<feature type="transmembrane region" description="Helical" evidence="5">
    <location>
        <begin position="175"/>
        <end position="194"/>
    </location>
</feature>
<feature type="transmembrane region" description="Helical" evidence="5">
    <location>
        <begin position="142"/>
        <end position="163"/>
    </location>
</feature>
<dbReference type="PANTHER" id="PTHR35529">
    <property type="entry name" value="MANGANESE EFFLUX PUMP MNTP-RELATED"/>
    <property type="match status" value="1"/>
</dbReference>
<feature type="transmembrane region" description="Helical" evidence="5">
    <location>
        <begin position="32"/>
        <end position="55"/>
    </location>
</feature>
<evidence type="ECO:0000256" key="5">
    <source>
        <dbReference type="SAM" id="Phobius"/>
    </source>
</evidence>
<evidence type="ECO:0000256" key="2">
    <source>
        <dbReference type="ARBA" id="ARBA00022692"/>
    </source>
</evidence>
<dbReference type="EMBL" id="JACSNV010000009">
    <property type="protein sequence ID" value="MBM6878097.1"/>
    <property type="molecule type" value="Genomic_DNA"/>
</dbReference>
<feature type="transmembrane region" description="Helical" evidence="5">
    <location>
        <begin position="6"/>
        <end position="25"/>
    </location>
</feature>
<dbReference type="Proteomes" id="UP000729290">
    <property type="component" value="Unassembled WGS sequence"/>
</dbReference>